<reference evidence="1 2" key="1">
    <citation type="submission" date="2024-01" db="EMBL/GenBank/DDBJ databases">
        <title>The genomes of 5 underutilized Papilionoideae crops provide insights into root nodulation and disease resistanc.</title>
        <authorList>
            <person name="Yuan L."/>
        </authorList>
    </citation>
    <scope>NUCLEOTIDE SEQUENCE [LARGE SCALE GENOMIC DNA]</scope>
    <source>
        <strain evidence="1">ZHUSHIDOU_FW_LH</strain>
        <tissue evidence="1">Leaf</tissue>
    </source>
</reference>
<dbReference type="Proteomes" id="UP001372338">
    <property type="component" value="Unassembled WGS sequence"/>
</dbReference>
<dbReference type="CDD" id="cd12195">
    <property type="entry name" value="CIPK_C"/>
    <property type="match status" value="1"/>
</dbReference>
<name>A0AAN9FXA4_CROPI</name>
<comment type="caution">
    <text evidence="1">The sequence shown here is derived from an EMBL/GenBank/DDBJ whole genome shotgun (WGS) entry which is preliminary data.</text>
</comment>
<protein>
    <submittedName>
        <fullName evidence="1">Uncharacterized protein</fullName>
    </submittedName>
</protein>
<evidence type="ECO:0000313" key="1">
    <source>
        <dbReference type="EMBL" id="KAK7280995.1"/>
    </source>
</evidence>
<dbReference type="Gene3D" id="3.30.310.80">
    <property type="entry name" value="Kinase associated domain 1, KA1"/>
    <property type="match status" value="1"/>
</dbReference>
<dbReference type="AlphaFoldDB" id="A0AAN9FXA4"/>
<evidence type="ECO:0000313" key="2">
    <source>
        <dbReference type="Proteomes" id="UP001372338"/>
    </source>
</evidence>
<keyword evidence="2" id="KW-1185">Reference proteome</keyword>
<gene>
    <name evidence="1" type="ORF">RIF29_08614</name>
</gene>
<sequence>MELEDLKEGKKGILSIDADIFEVTPSFHSVEVKKSDGDTLEYQKIWNEEMSPTLQDQLFGTPVGFVGSDAIVLTPCLRLFNSIVLLLSFCYFATHRRHDAVVIAMLCSAPVSGSLDSGYSGGSVIKLNQARNPFDEGNACSKNFAAPIKYCSSAQQGLEQQQPFHFLSSHNHKPQQPFSLLAPVLIAPSPI</sequence>
<dbReference type="EMBL" id="JAYWIO010000002">
    <property type="protein sequence ID" value="KAK7280995.1"/>
    <property type="molecule type" value="Genomic_DNA"/>
</dbReference>
<organism evidence="1 2">
    <name type="scientific">Crotalaria pallida</name>
    <name type="common">Smooth rattlebox</name>
    <name type="synonym">Crotalaria striata</name>
    <dbReference type="NCBI Taxonomy" id="3830"/>
    <lineage>
        <taxon>Eukaryota</taxon>
        <taxon>Viridiplantae</taxon>
        <taxon>Streptophyta</taxon>
        <taxon>Embryophyta</taxon>
        <taxon>Tracheophyta</taxon>
        <taxon>Spermatophyta</taxon>
        <taxon>Magnoliopsida</taxon>
        <taxon>eudicotyledons</taxon>
        <taxon>Gunneridae</taxon>
        <taxon>Pentapetalae</taxon>
        <taxon>rosids</taxon>
        <taxon>fabids</taxon>
        <taxon>Fabales</taxon>
        <taxon>Fabaceae</taxon>
        <taxon>Papilionoideae</taxon>
        <taxon>50 kb inversion clade</taxon>
        <taxon>genistoids sensu lato</taxon>
        <taxon>core genistoids</taxon>
        <taxon>Crotalarieae</taxon>
        <taxon>Crotalaria</taxon>
    </lineage>
</organism>
<proteinExistence type="predicted"/>
<accession>A0AAN9FXA4</accession>